<dbReference type="InterPro" id="IPR029058">
    <property type="entry name" value="AB_hydrolase_fold"/>
</dbReference>
<comment type="caution">
    <text evidence="2">The sequence shown here is derived from an EMBL/GenBank/DDBJ whole genome shotgun (WGS) entry which is preliminary data.</text>
</comment>
<dbReference type="SUPFAM" id="SSF53474">
    <property type="entry name" value="alpha/beta-Hydrolases"/>
    <property type="match status" value="1"/>
</dbReference>
<name>A0A8J7IZM1_9RHOB</name>
<keyword evidence="3" id="KW-1185">Reference proteome</keyword>
<evidence type="ECO:0000313" key="3">
    <source>
        <dbReference type="Proteomes" id="UP000619079"/>
    </source>
</evidence>
<proteinExistence type="predicted"/>
<keyword evidence="2" id="KW-0378">Hydrolase</keyword>
<dbReference type="Proteomes" id="UP000619079">
    <property type="component" value="Unassembled WGS sequence"/>
</dbReference>
<dbReference type="EMBL" id="JAELVR010000001">
    <property type="protein sequence ID" value="MBJ6370375.1"/>
    <property type="molecule type" value="Genomic_DNA"/>
</dbReference>
<protein>
    <submittedName>
        <fullName evidence="2">Alpha/beta hydrolase</fullName>
    </submittedName>
</protein>
<evidence type="ECO:0000313" key="2">
    <source>
        <dbReference type="EMBL" id="MBJ6370375.1"/>
    </source>
</evidence>
<dbReference type="Gene3D" id="3.40.50.1820">
    <property type="entry name" value="alpha/beta hydrolase"/>
    <property type="match status" value="1"/>
</dbReference>
<gene>
    <name evidence="2" type="ORF">JF290_02450</name>
</gene>
<organism evidence="2 3">
    <name type="scientific">Sedimentitalea arenosa</name>
    <dbReference type="NCBI Taxonomy" id="2798803"/>
    <lineage>
        <taxon>Bacteria</taxon>
        <taxon>Pseudomonadati</taxon>
        <taxon>Pseudomonadota</taxon>
        <taxon>Alphaproteobacteria</taxon>
        <taxon>Rhodobacterales</taxon>
        <taxon>Paracoccaceae</taxon>
        <taxon>Sedimentitalea</taxon>
    </lineage>
</organism>
<reference evidence="2" key="1">
    <citation type="submission" date="2020-12" db="EMBL/GenBank/DDBJ databases">
        <title>Sedimentitalea sp. nov., isolated from sand in Incheon.</title>
        <authorList>
            <person name="Kim W."/>
        </authorList>
    </citation>
    <scope>NUCLEOTIDE SEQUENCE</scope>
    <source>
        <strain evidence="2">CAU 1593</strain>
    </source>
</reference>
<dbReference type="Pfam" id="PF12146">
    <property type="entry name" value="Hydrolase_4"/>
    <property type="match status" value="1"/>
</dbReference>
<feature type="domain" description="Serine aminopeptidase S33" evidence="1">
    <location>
        <begin position="42"/>
        <end position="295"/>
    </location>
</feature>
<dbReference type="AlphaFoldDB" id="A0A8J7IZM1"/>
<evidence type="ECO:0000259" key="1">
    <source>
        <dbReference type="Pfam" id="PF12146"/>
    </source>
</evidence>
<accession>A0A8J7IZM1</accession>
<dbReference type="InterPro" id="IPR051044">
    <property type="entry name" value="MAG_DAG_Lipase"/>
</dbReference>
<dbReference type="PANTHER" id="PTHR11614">
    <property type="entry name" value="PHOSPHOLIPASE-RELATED"/>
    <property type="match status" value="1"/>
</dbReference>
<sequence length="324" mass="36240">MTRSEAPLFDDMVGVPKGGRAYWLRASDGVRIRVAIWRPDGTARGTVLMFPGRTEYIEKYGMLAETFAERGFATLIIDWRGQGLSDRLLDDVRLGHVDVFSDYHRDIAAAMRLARDVDLPRPFHMIGHSMGGGIGLRAVMEGLPVQSCVFTGPMWGIYMSPALKPFGWALSHVAPMVGMGSRLPPTTRYESYVLAQEFDGNSLTTDPEMYRLMQDQMKAHPELGIGGPTLVWLRESLMECRALSRRASPDIPCITFLGAGESIVDCDAVRSRMDRWPRGQLEVIDGARHEVLMETPEIRGHVFDRIEHLFNTGDVRERDTAVSA</sequence>
<dbReference type="RefSeq" id="WP_199023135.1">
    <property type="nucleotide sequence ID" value="NZ_JAELVR010000001.1"/>
</dbReference>
<dbReference type="InterPro" id="IPR022742">
    <property type="entry name" value="Hydrolase_4"/>
</dbReference>
<dbReference type="GO" id="GO:0016787">
    <property type="term" value="F:hydrolase activity"/>
    <property type="evidence" value="ECO:0007669"/>
    <property type="project" value="UniProtKB-KW"/>
</dbReference>